<sequence>MQQRKSTLGRPSGTDGSDFSYRMVVDPRYKKVAEGKSRLYTFIVIQHHLLQAAIQVIGLLFLLLSSFNSKGPNQLAVSSVIIGFLSLLVGELGRRRSQTSLLRLYMFALSVATLISVAYTVGSGISLEVILNTSVWATKKFELVEAGHAIIGVLVNGLALGTTVALVGNMSPPKRAS</sequence>
<comment type="subcellular location">
    <subcellularLocation>
        <location evidence="1">Endoplasmic reticulum membrane</location>
        <topology evidence="1">Multi-pass membrane protein</topology>
    </subcellularLocation>
</comment>
<dbReference type="PANTHER" id="PTHR20955">
    <property type="entry name" value="PROTEIN JAGUNAL HOMOLOG 1"/>
    <property type="match status" value="1"/>
</dbReference>
<dbReference type="GO" id="GO:0007029">
    <property type="term" value="P:endoplasmic reticulum organization"/>
    <property type="evidence" value="ECO:0007669"/>
    <property type="project" value="InterPro"/>
</dbReference>
<dbReference type="EMBL" id="DUZY01000008">
    <property type="protein sequence ID" value="DAD47870.1"/>
    <property type="molecule type" value="Genomic_DNA"/>
</dbReference>
<evidence type="ECO:0000313" key="8">
    <source>
        <dbReference type="EMBL" id="DAD47870.1"/>
    </source>
</evidence>
<evidence type="ECO:0000256" key="5">
    <source>
        <dbReference type="ARBA" id="ARBA00022989"/>
    </source>
</evidence>
<evidence type="ECO:0000256" key="4">
    <source>
        <dbReference type="ARBA" id="ARBA00022824"/>
    </source>
</evidence>
<dbReference type="AlphaFoldDB" id="A0A822ZTK6"/>
<evidence type="ECO:0000256" key="6">
    <source>
        <dbReference type="ARBA" id="ARBA00023136"/>
    </source>
</evidence>
<feature type="transmembrane region" description="Helical" evidence="7">
    <location>
        <begin position="39"/>
        <end position="63"/>
    </location>
</feature>
<feature type="transmembrane region" description="Helical" evidence="7">
    <location>
        <begin position="104"/>
        <end position="126"/>
    </location>
</feature>
<keyword evidence="4" id="KW-0256">Endoplasmic reticulum</keyword>
<evidence type="ECO:0008006" key="10">
    <source>
        <dbReference type="Google" id="ProtNLM"/>
    </source>
</evidence>
<dbReference type="Proteomes" id="UP000607653">
    <property type="component" value="Unassembled WGS sequence"/>
</dbReference>
<keyword evidence="9" id="KW-1185">Reference proteome</keyword>
<comment type="similarity">
    <text evidence="2">Belongs to the jagunal family.</text>
</comment>
<keyword evidence="3 7" id="KW-0812">Transmembrane</keyword>
<gene>
    <name evidence="8" type="ORF">HUJ06_017807</name>
</gene>
<evidence type="ECO:0000256" key="1">
    <source>
        <dbReference type="ARBA" id="ARBA00004477"/>
    </source>
</evidence>
<dbReference type="GO" id="GO:0005789">
    <property type="term" value="C:endoplasmic reticulum membrane"/>
    <property type="evidence" value="ECO:0007669"/>
    <property type="project" value="UniProtKB-SubCell"/>
</dbReference>
<accession>A0A822ZTK6</accession>
<organism evidence="8 9">
    <name type="scientific">Nelumbo nucifera</name>
    <name type="common">Sacred lotus</name>
    <dbReference type="NCBI Taxonomy" id="4432"/>
    <lineage>
        <taxon>Eukaryota</taxon>
        <taxon>Viridiplantae</taxon>
        <taxon>Streptophyta</taxon>
        <taxon>Embryophyta</taxon>
        <taxon>Tracheophyta</taxon>
        <taxon>Spermatophyta</taxon>
        <taxon>Magnoliopsida</taxon>
        <taxon>Proteales</taxon>
        <taxon>Nelumbonaceae</taxon>
        <taxon>Nelumbo</taxon>
    </lineage>
</organism>
<evidence type="ECO:0000256" key="7">
    <source>
        <dbReference type="SAM" id="Phobius"/>
    </source>
</evidence>
<proteinExistence type="inferred from homology"/>
<evidence type="ECO:0000256" key="3">
    <source>
        <dbReference type="ARBA" id="ARBA00022692"/>
    </source>
</evidence>
<dbReference type="Pfam" id="PF07086">
    <property type="entry name" value="Jagunal"/>
    <property type="match status" value="1"/>
</dbReference>
<reference evidence="8 9" key="1">
    <citation type="journal article" date="2020" name="Mol. Biol. Evol.">
        <title>Distinct Expression and Methylation Patterns for Genes with Different Fates following a Single Whole-Genome Duplication in Flowering Plants.</title>
        <authorList>
            <person name="Shi T."/>
            <person name="Rahmani R.S."/>
            <person name="Gugger P.F."/>
            <person name="Wang M."/>
            <person name="Li H."/>
            <person name="Zhang Y."/>
            <person name="Li Z."/>
            <person name="Wang Q."/>
            <person name="Van de Peer Y."/>
            <person name="Marchal K."/>
            <person name="Chen J."/>
        </authorList>
    </citation>
    <scope>NUCLEOTIDE SEQUENCE [LARGE SCALE GENOMIC DNA]</scope>
    <source>
        <tissue evidence="8">Leaf</tissue>
    </source>
</reference>
<dbReference type="PANTHER" id="PTHR20955:SF1">
    <property type="entry name" value="PROTEIN JAGUNAL HOMOLOG 1"/>
    <property type="match status" value="1"/>
</dbReference>
<feature type="transmembrane region" description="Helical" evidence="7">
    <location>
        <begin position="146"/>
        <end position="167"/>
    </location>
</feature>
<dbReference type="InterPro" id="IPR009787">
    <property type="entry name" value="Jagunal"/>
</dbReference>
<evidence type="ECO:0000313" key="9">
    <source>
        <dbReference type="Proteomes" id="UP000607653"/>
    </source>
</evidence>
<name>A0A822ZTK6_NELNU</name>
<comment type="caution">
    <text evidence="8">The sequence shown here is derived from an EMBL/GenBank/DDBJ whole genome shotgun (WGS) entry which is preliminary data.</text>
</comment>
<feature type="transmembrane region" description="Helical" evidence="7">
    <location>
        <begin position="75"/>
        <end position="92"/>
    </location>
</feature>
<keyword evidence="5 7" id="KW-1133">Transmembrane helix</keyword>
<protein>
    <recommendedName>
        <fullName evidence="10">Protein jagunal homolog 1-like</fullName>
    </recommendedName>
</protein>
<evidence type="ECO:0000256" key="2">
    <source>
        <dbReference type="ARBA" id="ARBA00008462"/>
    </source>
</evidence>
<keyword evidence="6 7" id="KW-0472">Membrane</keyword>